<evidence type="ECO:0000313" key="2">
    <source>
        <dbReference type="Proteomes" id="UP000198345"/>
    </source>
</evidence>
<organism evidence="1 2">
    <name type="scientific">Flavobacterium hercynium</name>
    <dbReference type="NCBI Taxonomy" id="387094"/>
    <lineage>
        <taxon>Bacteria</taxon>
        <taxon>Pseudomonadati</taxon>
        <taxon>Bacteroidota</taxon>
        <taxon>Flavobacteriia</taxon>
        <taxon>Flavobacteriales</taxon>
        <taxon>Flavobacteriaceae</taxon>
        <taxon>Flavobacterium</taxon>
    </lineage>
</organism>
<accession>A0A226HT69</accession>
<protein>
    <recommendedName>
        <fullName evidence="3">Glycosyl transferase family 1 domain-containing protein</fullName>
    </recommendedName>
</protein>
<comment type="caution">
    <text evidence="1">The sequence shown here is derived from an EMBL/GenBank/DDBJ whole genome shotgun (WGS) entry which is preliminary data.</text>
</comment>
<evidence type="ECO:0000313" key="1">
    <source>
        <dbReference type="EMBL" id="OXA97292.1"/>
    </source>
</evidence>
<dbReference type="SUPFAM" id="SSF53756">
    <property type="entry name" value="UDP-Glycosyltransferase/glycogen phosphorylase"/>
    <property type="match status" value="1"/>
</dbReference>
<dbReference type="RefSeq" id="WP_089047828.1">
    <property type="nucleotide sequence ID" value="NZ_FXTV01000005.1"/>
</dbReference>
<proteinExistence type="predicted"/>
<gene>
    <name evidence="1" type="ORF">B0A66_00175</name>
</gene>
<sequence length="321" mass="37229">MKIIFHENQLSYRGTSNAVYNYALFNEEILNNESIILYNKNSKHNYDSAVERFRKKFKVIDYSEISELEKIVDNEKADIFYAIKSGKKDGVEVSNCKTVIHAVFKNYEPHGDVYAYVSEWLSQEMTNGASPFVPHMIHVEKTDFNLRKELNIPEDAIVFGRHGGDKTFDISFVKSVVKQISRKRKDIYFLFLGTNSFVFRNIFRPYKNIIFLPSTVDEIYKAKFINTCDAYLHARKQGESFGIAIGEFSISNKPIVTWANSKEKSHIEILGDKAILYQNKEDLTSVIENFTPNPAKDYDAYSKEYSPIKIMDKFKKVFIDD</sequence>
<dbReference type="AlphaFoldDB" id="A0A226HT69"/>
<dbReference type="OrthoDB" id="1224817at2"/>
<name>A0A226HT69_9FLAO</name>
<keyword evidence="2" id="KW-1185">Reference proteome</keyword>
<dbReference type="Proteomes" id="UP000198345">
    <property type="component" value="Unassembled WGS sequence"/>
</dbReference>
<reference evidence="1 2" key="1">
    <citation type="submission" date="2016-11" db="EMBL/GenBank/DDBJ databases">
        <title>Whole genomes of Flavobacteriaceae.</title>
        <authorList>
            <person name="Stine C."/>
            <person name="Li C."/>
            <person name="Tadesse D."/>
        </authorList>
    </citation>
    <scope>NUCLEOTIDE SEQUENCE [LARGE SCALE GENOMIC DNA]</scope>
    <source>
        <strain evidence="1 2">DSM 18292</strain>
    </source>
</reference>
<evidence type="ECO:0008006" key="3">
    <source>
        <dbReference type="Google" id="ProtNLM"/>
    </source>
</evidence>
<dbReference type="Gene3D" id="3.40.50.2000">
    <property type="entry name" value="Glycogen Phosphorylase B"/>
    <property type="match status" value="1"/>
</dbReference>
<dbReference type="EMBL" id="MUGW01000001">
    <property type="protein sequence ID" value="OXA97292.1"/>
    <property type="molecule type" value="Genomic_DNA"/>
</dbReference>